<protein>
    <submittedName>
        <fullName evidence="1">Uncharacterized protein</fullName>
    </submittedName>
</protein>
<name>A0A917ESH4_9BACI</name>
<accession>A0A917ESH4</accession>
<evidence type="ECO:0000313" key="1">
    <source>
        <dbReference type="EMBL" id="GGE81231.1"/>
    </source>
</evidence>
<reference evidence="1" key="1">
    <citation type="journal article" date="2014" name="Int. J. Syst. Evol. Microbiol.">
        <title>Complete genome sequence of Corynebacterium casei LMG S-19264T (=DSM 44701T), isolated from a smear-ripened cheese.</title>
        <authorList>
            <consortium name="US DOE Joint Genome Institute (JGI-PGF)"/>
            <person name="Walter F."/>
            <person name="Albersmeier A."/>
            <person name="Kalinowski J."/>
            <person name="Ruckert C."/>
        </authorList>
    </citation>
    <scope>NUCLEOTIDE SEQUENCE</scope>
    <source>
        <strain evidence="1">CGMCC 1.12698</strain>
    </source>
</reference>
<dbReference type="AlphaFoldDB" id="A0A917ESH4"/>
<evidence type="ECO:0000313" key="2">
    <source>
        <dbReference type="Proteomes" id="UP000605259"/>
    </source>
</evidence>
<organism evidence="1 2">
    <name type="scientific">Priestia taiwanensis</name>
    <dbReference type="NCBI Taxonomy" id="1347902"/>
    <lineage>
        <taxon>Bacteria</taxon>
        <taxon>Bacillati</taxon>
        <taxon>Bacillota</taxon>
        <taxon>Bacilli</taxon>
        <taxon>Bacillales</taxon>
        <taxon>Bacillaceae</taxon>
        <taxon>Priestia</taxon>
    </lineage>
</organism>
<proteinExistence type="predicted"/>
<keyword evidence="2" id="KW-1185">Reference proteome</keyword>
<dbReference type="Proteomes" id="UP000605259">
    <property type="component" value="Unassembled WGS sequence"/>
</dbReference>
<reference evidence="1" key="2">
    <citation type="submission" date="2020-09" db="EMBL/GenBank/DDBJ databases">
        <authorList>
            <person name="Sun Q."/>
            <person name="Zhou Y."/>
        </authorList>
    </citation>
    <scope>NUCLEOTIDE SEQUENCE</scope>
    <source>
        <strain evidence="1">CGMCC 1.12698</strain>
    </source>
</reference>
<comment type="caution">
    <text evidence="1">The sequence shown here is derived from an EMBL/GenBank/DDBJ whole genome shotgun (WGS) entry which is preliminary data.</text>
</comment>
<gene>
    <name evidence="1" type="ORF">GCM10007140_33520</name>
</gene>
<dbReference type="EMBL" id="BMFK01000004">
    <property type="protein sequence ID" value="GGE81231.1"/>
    <property type="molecule type" value="Genomic_DNA"/>
</dbReference>
<dbReference type="RefSeq" id="WP_188389639.1">
    <property type="nucleotide sequence ID" value="NZ_BMFK01000004.1"/>
</dbReference>
<sequence>MFGTAPNWSVVDAKTVLFNGKKSFNGISLSIFNTTTTYEQFPRRCALRE</sequence>